<dbReference type="PANTHER" id="PTHR43649:SF14">
    <property type="entry name" value="BLR3389 PROTEIN"/>
    <property type="match status" value="1"/>
</dbReference>
<reference evidence="3" key="1">
    <citation type="submission" date="2018-11" db="EMBL/GenBank/DDBJ databases">
        <title>Complete genome sequence of Paenibacillus sp. ML311-T8.</title>
        <authorList>
            <person name="Nam Y.-D."/>
            <person name="Kang J."/>
            <person name="Chung W.-H."/>
            <person name="Park Y.S."/>
        </authorList>
    </citation>
    <scope>NUCLEOTIDE SEQUENCE [LARGE SCALE GENOMIC DNA]</scope>
    <source>
        <strain evidence="3">ML311-T8</strain>
    </source>
</reference>
<sequence length="443" mass="47928">MKKRSSFAISILIIISLILTACGGNKTATTSSAPNKTEAPAAAGATNDEAFTLKVGAWFLDDLPQSTDFKAASEAKFKEMYPNAKVEWDILVSEKYFEKMKAELASGVGDDVIFNQNIPELAKAGYLADLSDQPWVGTVLDATKPSITFEGKTYGAAQTVATFGMFYNKKIFADLGIAAPKNWTELMDASEKIKTAKIVPMVGGFKDQWTLSYLLSGLAEITAQNPNLEADYYNGKAKINGPELQGAFAKLSEFAQKGYLNKSALSIDWPQTQIEFGSGKAAMLYQGNWLPGVMAQIFKDKGFTPFEVGFFPIADENGKILMGVGPDHSVSVNAKSKHLQAAKDFLALTLSQDVLSVNLKNVGLPGLKGITASYDQPAMKEINDALQNNPTTLHQFIYGSFAKSAADGMVRMGEKIIAGEKAEGDLDEIQKNYDKDKASIILP</sequence>
<dbReference type="PROSITE" id="PS51257">
    <property type="entry name" value="PROKAR_LIPOPROTEIN"/>
    <property type="match status" value="1"/>
</dbReference>
<keyword evidence="3" id="KW-1185">Reference proteome</keyword>
<keyword evidence="1" id="KW-0732">Signal</keyword>
<dbReference type="OrthoDB" id="2516337at2"/>
<name>A0A6B8RV52_9BACL</name>
<dbReference type="Pfam" id="PF01547">
    <property type="entry name" value="SBP_bac_1"/>
    <property type="match status" value="1"/>
</dbReference>
<evidence type="ECO:0000256" key="1">
    <source>
        <dbReference type="SAM" id="SignalP"/>
    </source>
</evidence>
<organism evidence="2 3">
    <name type="scientific">Paenibacillus psychroresistens</name>
    <dbReference type="NCBI Taxonomy" id="1778678"/>
    <lineage>
        <taxon>Bacteria</taxon>
        <taxon>Bacillati</taxon>
        <taxon>Bacillota</taxon>
        <taxon>Bacilli</taxon>
        <taxon>Bacillales</taxon>
        <taxon>Paenibacillaceae</taxon>
        <taxon>Paenibacillus</taxon>
    </lineage>
</organism>
<dbReference type="RefSeq" id="WP_155704275.1">
    <property type="nucleotide sequence ID" value="NZ_CP034235.1"/>
</dbReference>
<dbReference type="InterPro" id="IPR050490">
    <property type="entry name" value="Bact_solute-bd_prot1"/>
</dbReference>
<proteinExistence type="predicted"/>
<dbReference type="PANTHER" id="PTHR43649">
    <property type="entry name" value="ARABINOSE-BINDING PROTEIN-RELATED"/>
    <property type="match status" value="1"/>
</dbReference>
<dbReference type="InterPro" id="IPR006059">
    <property type="entry name" value="SBP"/>
</dbReference>
<feature type="signal peptide" evidence="1">
    <location>
        <begin position="1"/>
        <end position="21"/>
    </location>
</feature>
<evidence type="ECO:0000313" key="2">
    <source>
        <dbReference type="EMBL" id="QGQ99166.1"/>
    </source>
</evidence>
<protein>
    <submittedName>
        <fullName evidence="2">Extracellular solute-binding protein</fullName>
    </submittedName>
</protein>
<feature type="chain" id="PRO_5038457828" evidence="1">
    <location>
        <begin position="22"/>
        <end position="443"/>
    </location>
</feature>
<dbReference type="Proteomes" id="UP000426246">
    <property type="component" value="Chromosome"/>
</dbReference>
<evidence type="ECO:0000313" key="3">
    <source>
        <dbReference type="Proteomes" id="UP000426246"/>
    </source>
</evidence>
<dbReference type="SUPFAM" id="SSF53850">
    <property type="entry name" value="Periplasmic binding protein-like II"/>
    <property type="match status" value="1"/>
</dbReference>
<accession>A0A6B8RV52</accession>
<gene>
    <name evidence="2" type="ORF">EHS13_31970</name>
</gene>
<dbReference type="KEGG" id="ppsc:EHS13_31970"/>
<dbReference type="Gene3D" id="3.40.190.10">
    <property type="entry name" value="Periplasmic binding protein-like II"/>
    <property type="match status" value="2"/>
</dbReference>
<dbReference type="AlphaFoldDB" id="A0A6B8RV52"/>
<dbReference type="EMBL" id="CP034235">
    <property type="protein sequence ID" value="QGQ99166.1"/>
    <property type="molecule type" value="Genomic_DNA"/>
</dbReference>